<evidence type="ECO:0000313" key="6">
    <source>
        <dbReference type="Proteomes" id="UP001596052"/>
    </source>
</evidence>
<dbReference type="PROSITE" id="PS50005">
    <property type="entry name" value="TPR"/>
    <property type="match status" value="1"/>
</dbReference>
<evidence type="ECO:0000256" key="1">
    <source>
        <dbReference type="ARBA" id="ARBA00010556"/>
    </source>
</evidence>
<feature type="repeat" description="TPR" evidence="2">
    <location>
        <begin position="386"/>
        <end position="419"/>
    </location>
</feature>
<dbReference type="SUPFAM" id="SSF48452">
    <property type="entry name" value="TPR-like"/>
    <property type="match status" value="2"/>
</dbReference>
<dbReference type="Gene3D" id="2.60.40.1930">
    <property type="match status" value="1"/>
</dbReference>
<dbReference type="RefSeq" id="WP_377163417.1">
    <property type="nucleotide sequence ID" value="NZ_JBHSMQ010000001.1"/>
</dbReference>
<dbReference type="PANTHER" id="PTHR40094">
    <property type="entry name" value="ALPHA-2-MACROGLOBULIN HOMOLOG"/>
    <property type="match status" value="1"/>
</dbReference>
<evidence type="ECO:0000256" key="2">
    <source>
        <dbReference type="PROSITE-ProRule" id="PRU00339"/>
    </source>
</evidence>
<comment type="caution">
    <text evidence="5">The sequence shown here is derived from an EMBL/GenBank/DDBJ whole genome shotgun (WGS) entry which is preliminary data.</text>
</comment>
<organism evidence="5 6">
    <name type="scientific">Prosthecobacter fluviatilis</name>
    <dbReference type="NCBI Taxonomy" id="445931"/>
    <lineage>
        <taxon>Bacteria</taxon>
        <taxon>Pseudomonadati</taxon>
        <taxon>Verrucomicrobiota</taxon>
        <taxon>Verrucomicrobiia</taxon>
        <taxon>Verrucomicrobiales</taxon>
        <taxon>Verrucomicrobiaceae</taxon>
        <taxon>Prosthecobacter</taxon>
    </lineage>
</organism>
<keyword evidence="6" id="KW-1185">Reference proteome</keyword>
<name>A0ABW0KK99_9BACT</name>
<dbReference type="InterPro" id="IPR011625">
    <property type="entry name" value="A2M_N_BRD"/>
</dbReference>
<evidence type="ECO:0000259" key="3">
    <source>
        <dbReference type="SMART" id="SM01359"/>
    </source>
</evidence>
<dbReference type="Pfam" id="PF01835">
    <property type="entry name" value="MG2"/>
    <property type="match status" value="1"/>
</dbReference>
<protein>
    <submittedName>
        <fullName evidence="5">MG2 domain-containing protein</fullName>
    </submittedName>
</protein>
<dbReference type="InterPro" id="IPR019734">
    <property type="entry name" value="TPR_rpt"/>
</dbReference>
<feature type="domain" description="Alpha-2-macroglobulin bait region" evidence="3">
    <location>
        <begin position="1111"/>
        <end position="1247"/>
    </location>
</feature>
<reference evidence="6" key="1">
    <citation type="journal article" date="2019" name="Int. J. Syst. Evol. Microbiol.">
        <title>The Global Catalogue of Microorganisms (GCM) 10K type strain sequencing project: providing services to taxonomists for standard genome sequencing and annotation.</title>
        <authorList>
            <consortium name="The Broad Institute Genomics Platform"/>
            <consortium name="The Broad Institute Genome Sequencing Center for Infectious Disease"/>
            <person name="Wu L."/>
            <person name="Ma J."/>
        </authorList>
    </citation>
    <scope>NUCLEOTIDE SEQUENCE [LARGE SCALE GENOMIC DNA]</scope>
    <source>
        <strain evidence="6">CGMCC 4.1469</strain>
    </source>
</reference>
<dbReference type="SMART" id="SM01360">
    <property type="entry name" value="A2M"/>
    <property type="match status" value="1"/>
</dbReference>
<accession>A0ABW0KK99</accession>
<evidence type="ECO:0000259" key="4">
    <source>
        <dbReference type="SMART" id="SM01360"/>
    </source>
</evidence>
<keyword evidence="2" id="KW-0802">TPR repeat</keyword>
<gene>
    <name evidence="5" type="ORF">ACFQDI_03415</name>
</gene>
<dbReference type="Proteomes" id="UP001596052">
    <property type="component" value="Unassembled WGS sequence"/>
</dbReference>
<dbReference type="InterPro" id="IPR051802">
    <property type="entry name" value="YfhM-like"/>
</dbReference>
<dbReference type="Gene3D" id="1.25.40.10">
    <property type="entry name" value="Tetratricopeptide repeat domain"/>
    <property type="match status" value="4"/>
</dbReference>
<sequence>MYHRTILFLVLARTLTASPVDEAEILLQRQRYTEAASALTEAVISAATDPGYAHYLRAVARAESRQHAEAIKDCDAVPATHAWTRKALFLKARCLGELKRHQEAEVIYSAEATRLFATTRKEKLAEALVALAKDITKPAVPGQSMNKNAQLKALALYRKALELETGPAMREQLLFQIVASVRDLKQNNELSQACAAYLLEFDPDWRGLIGNPLAASAAKTAGAQRWEVRQTLIESMLQTGNADAARRYAEDIMTLWKTKAPAAGTQPDRGDIEWQICRSYAALIVQDDRQQFANAPTPSPNEQVTIIPADPAQQTVSLRSFLKTYPSHPRSAEAAFTLIQTLAAQNKSDEAMEACKTLYDRADWPAPAADEADKRTPAERLEAWRQTAFFQIGALHFAARKYPQAIEQWRAYIAKHPDGSLWQRAQASIMDAEFQLCLDAVAAGDRAEATRRFDAFITAHPLDARCPQLLFLNGQWHFTAAQELAKKEAGKPRSPELTSLFESAVSEWARLIIKHPTSEEASLALYRTGIIQADHLDRHEEALNTFQRLTWGGWQQLAAERAAMMPQRSLGLQTPRIYRTNETAQVRVNVRNLEKLRVSRYTLNLEDFYRSRHRLDGESGIGSLDIDLIQPDKTWEVPVTGYSRLKPIEQTIDVPFEGTRPGVCLVRVEGEDWQASTIVIRSDIDLIVQSAWTEALVFVQDRLKGTVVADAEVLLSNGKEIIGQGRTGKDGVFRLRGEMIRATADLCAYVSTDSGVAIQRLNLRGMTQEITGGSTDRSDVALSRHGFIYTDKSAYRAGDVVHFRGIIRDVQDGAYSVPAGREYDIHITDGEGRTLSRMKSKLSDFGTFTHSVPLPASTPPGSFRITAKALEGDETHEAWFNVKEFEIEEITVEIETKPEAVFRGDRIEGTLKVGYSWGAPLADEPVRLRMPDGRLLEGKTDAAGNYTFTQETTTFTAGGYIRFFAELPARQRNVHHAVSLLRTGLQLVWDRLPNPALTGEPSLIRVKALDHRGKPAAAAVKVTLSRLDNQPANPVLSALPGLVYIPNASSPARIAEFTVQTDAATGLGSSTMVLQSAVMHQLVAQTTDTRGNAVESTTFIQASGPDDTTKLRLFSDESDVNEGSTLKVDAHSRITAPLALITLSGENMIEHRIIRLEPGHNALPISVAAAHWPQFDVSVACLDGDKLHSARRGFEVKRPLKIEIQTPAQPVKPGEAAEITLTATDANGNPVAAELSLALASAALFAQHSDQTEDIDNFFHGSLRQHSSLRTGSNAGFQYRAASQFLTRDEAGNVIDIASNAQSHIDQLRNMAQQENSVWYQQAELRQRSDRSQIGDASGLLPAQQGQTLTVGGGMHVNFGSRIASNNLDISSGGLLANGPIDNLLSVNSSGPPFPYGAGPITAGNRSGGFAISSASIDGLLQTGGPLTLTGNISGAYPFTGATAFAGVPVIGRLFPNAGGQPFAPDAQWHCPLVTDASGKVKVTLTAPGTAGAWRLSSRGCTVTTQVGEAEKEMTTKSEFMAEMRMPAAMLPGDSFTPRVLLHGAPENETTVQATFETAGVTKVQTRSVKLNPQGTVEVVFDPVRASDTPGLSIASTSIKTATKTQGLASNFMVLPLGESSTRHALKVVPAPGEAAFTVIPSQQLWISAFSSPLALLQSMSHSSQTAASRLLSRVAAARAGKPADESQLRLLIAELQIAQKDGGWTWQDVKWQRDSVVTSLGLWALVEARSLGFDVEDTAIKSAMAYLKKALAIIPPDEPDKAAVILHALACVNEADFSVANRMYRDRAKLNDPSLAWLAAAFQRMNRSDEAKELLKALEAKPSWTGSKTTSRLGSDYDTTAIILYAAAKTVPGTALANNAANALLQQLGVSRGSDTALQGLWTAALAEHFISSGMHRTPLAEEMTLTLNGEQRSIGNGGVIRFPAPKAGADGKFKINVGYKNNMATPVIIATFVNETAIDPKAATVASLPTVTKRSWLHEGLRHHDKPLEAESSSPVTVAAHGQRLRVRLELKAPGQAQNGYVIIDEPLPAGCMFVPGSLSAEQARMEQLPGMLRLWFIPGTFTEDAKISYELMALHPGSYRIAPTRVRDACRHELFNTGPEGRLTILPPGQPSTDPYVMNGFERLELAELLFDEGALEEARTHLELLRNDAEAMKYHERDIARMLLWIHTSREAMDARQVVELFEALSERHPDIVIPFDKILKVAAAYRQMGEFERAWLVYRATMESSFVSDAGVSAAMETAGDFPGSAEHQLSLWMEYPDGADSLLAFFSLGQRYQELAADPASVPLRPGAAKWTRSQLLERSRDLLRRLLTLQARNDLADDAAFTLANVFFDLKDYASVVQTAGNAASTFTKSPFLNNFHYMTALGRFWQYQFPEALAAASPVAAGSSDDAPNARYITAQIHHAQGKYAEAVRWYEKVKDEFEDARESIAVLQEKAVKLPFATLSKPGQAVKLVLEHRNVKEAALLIYRVDLMKLQERQKDLSSIGSVNLSGITPQAEMKVPLGDGADYAWKKRDLELPLKDEGAYLVICRGDSQMTSGLVLLTTLEMESHEDAQNGSIRVQVRDTLRNAYVADADITAYDTSATASPQKGRTDPRGAFQASGIHGQAVVVAKLGDARYAIHRSSGNLMPLPMPVQSPRPNEPAVSSMANREIRRGTAPKPEGKEAYLLNVRGKLDLNNLDNRAAWSEKLKSEGKGVKAEKAFKK</sequence>
<dbReference type="InterPro" id="IPR011990">
    <property type="entry name" value="TPR-like_helical_dom_sf"/>
</dbReference>
<dbReference type="Pfam" id="PF13432">
    <property type="entry name" value="TPR_16"/>
    <property type="match status" value="2"/>
</dbReference>
<dbReference type="Gene3D" id="1.50.10.20">
    <property type="match status" value="1"/>
</dbReference>
<dbReference type="Pfam" id="PF00207">
    <property type="entry name" value="A2M"/>
    <property type="match status" value="1"/>
</dbReference>
<dbReference type="InterPro" id="IPR001599">
    <property type="entry name" value="Macroglobln_a2"/>
</dbReference>
<proteinExistence type="inferred from homology"/>
<evidence type="ECO:0000313" key="5">
    <source>
        <dbReference type="EMBL" id="MFC5453894.1"/>
    </source>
</evidence>
<dbReference type="PANTHER" id="PTHR40094:SF1">
    <property type="entry name" value="UBIQUITIN DOMAIN-CONTAINING PROTEIN"/>
    <property type="match status" value="1"/>
</dbReference>
<dbReference type="SMART" id="SM01359">
    <property type="entry name" value="A2M_N_2"/>
    <property type="match status" value="1"/>
</dbReference>
<dbReference type="InterPro" id="IPR002890">
    <property type="entry name" value="MG2"/>
</dbReference>
<dbReference type="EMBL" id="JBHSMQ010000001">
    <property type="protein sequence ID" value="MFC5453894.1"/>
    <property type="molecule type" value="Genomic_DNA"/>
</dbReference>
<feature type="domain" description="Alpha-2-macroglobulin" evidence="4">
    <location>
        <begin position="1467"/>
        <end position="1556"/>
    </location>
</feature>
<comment type="similarity">
    <text evidence="1">Belongs to the protease inhibitor I39 (alpha-2-macroglobulin) family. Bacterial alpha-2-macroglobulin subfamily.</text>
</comment>